<proteinExistence type="predicted"/>
<dbReference type="Proteomes" id="UP000324479">
    <property type="component" value="Unassembled WGS sequence"/>
</dbReference>
<dbReference type="SUPFAM" id="SSF50969">
    <property type="entry name" value="YVTN repeat-like/Quinoprotein amine dehydrogenase"/>
    <property type="match status" value="1"/>
</dbReference>
<dbReference type="PANTHER" id="PTHR19857">
    <property type="entry name" value="MITOCHONDRIAL DIVISION PROTEIN 1-RELATED"/>
    <property type="match status" value="1"/>
</dbReference>
<keyword evidence="5" id="KW-1185">Reference proteome</keyword>
<feature type="repeat" description="WD" evidence="3">
    <location>
        <begin position="148"/>
        <end position="189"/>
    </location>
</feature>
<keyword evidence="2" id="KW-0677">Repeat</keyword>
<dbReference type="InterPro" id="IPR015943">
    <property type="entry name" value="WD40/YVTN_repeat-like_dom_sf"/>
</dbReference>
<dbReference type="InterPro" id="IPR001680">
    <property type="entry name" value="WD40_rpt"/>
</dbReference>
<dbReference type="InterPro" id="IPR051179">
    <property type="entry name" value="WD_repeat_multifunction"/>
</dbReference>
<accession>A0A5M6D239</accession>
<dbReference type="EMBL" id="VWOX01000021">
    <property type="protein sequence ID" value="KAA5539195.1"/>
    <property type="molecule type" value="Genomic_DNA"/>
</dbReference>
<gene>
    <name evidence="4" type="ORF">FYK55_25070</name>
</gene>
<evidence type="ECO:0000256" key="1">
    <source>
        <dbReference type="ARBA" id="ARBA00022574"/>
    </source>
</evidence>
<dbReference type="InterPro" id="IPR011044">
    <property type="entry name" value="Quino_amine_DH_bsu"/>
</dbReference>
<dbReference type="PANTHER" id="PTHR19857:SF8">
    <property type="entry name" value="ANGIO-ASSOCIATED MIGRATORY CELL PROTEIN"/>
    <property type="match status" value="1"/>
</dbReference>
<dbReference type="SMART" id="SM00320">
    <property type="entry name" value="WD40"/>
    <property type="match status" value="3"/>
</dbReference>
<dbReference type="Pfam" id="PF00400">
    <property type="entry name" value="WD40"/>
    <property type="match status" value="1"/>
</dbReference>
<protein>
    <submittedName>
        <fullName evidence="4">Uncharacterized protein</fullName>
    </submittedName>
</protein>
<dbReference type="AlphaFoldDB" id="A0A5M6D239"/>
<evidence type="ECO:0000313" key="4">
    <source>
        <dbReference type="EMBL" id="KAA5539195.1"/>
    </source>
</evidence>
<sequence length="358" mass="39123">MNEVKLQKVDDHRLPTAILGGSLAPDARSVVAACMDGIYTVDLDSGDYDQRYAHDSYASSAHWLADDVILSGGYDGRLEWFDLKNGKSLRQNQLHAFWSWETAIDPKAKHFASVTGQYLAGGYKYEPQGEREPSICVGSVETGEVFHRLPHIPSVQAVAFSPDGQFVAAGNLMGEVRVFEVSSGKLAATVKTPDFTSWGIIKSHCYLGGIFAMRFTPAGDELLLAGMGEMRDPMAGNGKQLWQKWKWDQGEPRLVDQIHDGEHGEGLMEALAIHPSGDFFAMGGRLRGGDWNVALFALDDGRRLTTLKTGYRVTTMHFTPDGSRLIVLGTQGQPKPEADGMIAPFGRAERYVLSGADG</sequence>
<dbReference type="PROSITE" id="PS50082">
    <property type="entry name" value="WD_REPEATS_2"/>
    <property type="match status" value="1"/>
</dbReference>
<evidence type="ECO:0000256" key="2">
    <source>
        <dbReference type="ARBA" id="ARBA00022737"/>
    </source>
</evidence>
<evidence type="ECO:0000313" key="5">
    <source>
        <dbReference type="Proteomes" id="UP000324479"/>
    </source>
</evidence>
<organism evidence="4 5">
    <name type="scientific">Roseiconus nitratireducens</name>
    <dbReference type="NCBI Taxonomy" id="2605748"/>
    <lineage>
        <taxon>Bacteria</taxon>
        <taxon>Pseudomonadati</taxon>
        <taxon>Planctomycetota</taxon>
        <taxon>Planctomycetia</taxon>
        <taxon>Pirellulales</taxon>
        <taxon>Pirellulaceae</taxon>
        <taxon>Roseiconus</taxon>
    </lineage>
</organism>
<reference evidence="4 5" key="1">
    <citation type="submission" date="2019-08" db="EMBL/GenBank/DDBJ databases">
        <authorList>
            <person name="Dhanesh K."/>
            <person name="Kumar G."/>
            <person name="Sasikala C."/>
            <person name="Venkata Ramana C."/>
        </authorList>
    </citation>
    <scope>NUCLEOTIDE SEQUENCE [LARGE SCALE GENOMIC DNA]</scope>
    <source>
        <strain evidence="4 5">JC645</strain>
    </source>
</reference>
<keyword evidence="1 3" id="KW-0853">WD repeat</keyword>
<evidence type="ECO:0000256" key="3">
    <source>
        <dbReference type="PROSITE-ProRule" id="PRU00221"/>
    </source>
</evidence>
<name>A0A5M6D239_9BACT</name>
<dbReference type="RefSeq" id="WP_150079388.1">
    <property type="nucleotide sequence ID" value="NZ_VWOX01000021.1"/>
</dbReference>
<comment type="caution">
    <text evidence="4">The sequence shown here is derived from an EMBL/GenBank/DDBJ whole genome shotgun (WGS) entry which is preliminary data.</text>
</comment>
<dbReference type="Gene3D" id="2.130.10.10">
    <property type="entry name" value="YVTN repeat-like/Quinoprotein amine dehydrogenase"/>
    <property type="match status" value="2"/>
</dbReference>